<dbReference type="PRINTS" id="PR00056">
    <property type="entry name" value="HSFDOMAIN"/>
</dbReference>
<dbReference type="InterPro" id="IPR036388">
    <property type="entry name" value="WH-like_DNA-bd_sf"/>
</dbReference>
<keyword evidence="2" id="KW-0805">Transcription regulation</keyword>
<sequence>MSAPKSTSNTRKKNEAPLFLAKTYAMIDSCDTAIACWSERGDMFIIKDADIFASSIIPKFFKHSNFSSFVRQLNFYGFRKVRTEAIFFDKTSVRSQVEAKYWRFQHEKFIRGKPELLVQMRKDFSKPANNNKEVETLKDQVSDLQKKLASMESSITQLTEKVSKVTISSSNQASDLDADKKKRKMFKVTGQKAQLMTPETVTSSVSVESVGSSDIVIDPNIIFDESRLPELEFDELDIDLLQHIDDDDIMAGDNVLSALPVDDDDVSSLDHSKVDPHLMHRVHDCLAILPRPMQELFVDRLVSAVTGTQVEATPDPVKSASPPAVVENVITSSLKETPKSTEDAAALTLPLAVATLNALLTSFPGLAATCAAQQTTAAPKKFAEGKALPVAA</sequence>
<dbReference type="SUPFAM" id="SSF46785">
    <property type="entry name" value="Winged helix' DNA-binding domain"/>
    <property type="match status" value="1"/>
</dbReference>
<evidence type="ECO:0000256" key="7">
    <source>
        <dbReference type="SAM" id="Coils"/>
    </source>
</evidence>
<keyword evidence="4" id="KW-0804">Transcription</keyword>
<keyword evidence="5" id="KW-0539">Nucleus</keyword>
<evidence type="ECO:0000256" key="2">
    <source>
        <dbReference type="ARBA" id="ARBA00023015"/>
    </source>
</evidence>
<dbReference type="GO" id="GO:0003700">
    <property type="term" value="F:DNA-binding transcription factor activity"/>
    <property type="evidence" value="ECO:0007669"/>
    <property type="project" value="InterPro"/>
</dbReference>
<feature type="domain" description="HSF-type DNA-binding" evidence="8">
    <location>
        <begin position="15"/>
        <end position="123"/>
    </location>
</feature>
<dbReference type="GO" id="GO:0005634">
    <property type="term" value="C:nucleus"/>
    <property type="evidence" value="ECO:0007669"/>
    <property type="project" value="UniProtKB-SubCell"/>
</dbReference>
<accession>A0A7S2L0M2</accession>
<dbReference type="AlphaFoldDB" id="A0A7S2L0M2"/>
<feature type="coiled-coil region" evidence="7">
    <location>
        <begin position="134"/>
        <end position="161"/>
    </location>
</feature>
<dbReference type="PANTHER" id="PTHR10015">
    <property type="entry name" value="HEAT SHOCK TRANSCRIPTION FACTOR"/>
    <property type="match status" value="1"/>
</dbReference>
<name>A0A7S2L0M2_9STRA</name>
<evidence type="ECO:0000256" key="5">
    <source>
        <dbReference type="ARBA" id="ARBA00023242"/>
    </source>
</evidence>
<dbReference type="Gene3D" id="1.10.10.10">
    <property type="entry name" value="Winged helix-like DNA-binding domain superfamily/Winged helix DNA-binding domain"/>
    <property type="match status" value="1"/>
</dbReference>
<dbReference type="SMART" id="SM00415">
    <property type="entry name" value="HSF"/>
    <property type="match status" value="1"/>
</dbReference>
<dbReference type="InterPro" id="IPR036390">
    <property type="entry name" value="WH_DNA-bd_sf"/>
</dbReference>
<proteinExistence type="inferred from homology"/>
<dbReference type="InterPro" id="IPR000232">
    <property type="entry name" value="HSF_DNA-bd"/>
</dbReference>
<protein>
    <recommendedName>
        <fullName evidence="8">HSF-type DNA-binding domain-containing protein</fullName>
    </recommendedName>
</protein>
<organism evidence="9">
    <name type="scientific">Leptocylindrus danicus</name>
    <dbReference type="NCBI Taxonomy" id="163516"/>
    <lineage>
        <taxon>Eukaryota</taxon>
        <taxon>Sar</taxon>
        <taxon>Stramenopiles</taxon>
        <taxon>Ochrophyta</taxon>
        <taxon>Bacillariophyta</taxon>
        <taxon>Coscinodiscophyceae</taxon>
        <taxon>Chaetocerotophycidae</taxon>
        <taxon>Leptocylindrales</taxon>
        <taxon>Leptocylindraceae</taxon>
        <taxon>Leptocylindrus</taxon>
    </lineage>
</organism>
<dbReference type="FunFam" id="1.10.10.10:FF:000027">
    <property type="entry name" value="Heat shock transcription factor 1"/>
    <property type="match status" value="1"/>
</dbReference>
<dbReference type="GO" id="GO:0043565">
    <property type="term" value="F:sequence-specific DNA binding"/>
    <property type="evidence" value="ECO:0007669"/>
    <property type="project" value="InterPro"/>
</dbReference>
<dbReference type="EMBL" id="HBGY01021996">
    <property type="protein sequence ID" value="CAD9592414.1"/>
    <property type="molecule type" value="Transcribed_RNA"/>
</dbReference>
<comment type="similarity">
    <text evidence="6">Belongs to the HSF family.</text>
</comment>
<evidence type="ECO:0000256" key="6">
    <source>
        <dbReference type="RuleBase" id="RU004020"/>
    </source>
</evidence>
<dbReference type="PANTHER" id="PTHR10015:SF206">
    <property type="entry name" value="HSF-TYPE DNA-BINDING DOMAIN-CONTAINING PROTEIN"/>
    <property type="match status" value="1"/>
</dbReference>
<keyword evidence="3" id="KW-0238">DNA-binding</keyword>
<evidence type="ECO:0000256" key="3">
    <source>
        <dbReference type="ARBA" id="ARBA00023125"/>
    </source>
</evidence>
<dbReference type="Pfam" id="PF00447">
    <property type="entry name" value="HSF_DNA-bind"/>
    <property type="match status" value="1"/>
</dbReference>
<comment type="subcellular location">
    <subcellularLocation>
        <location evidence="1">Nucleus</location>
    </subcellularLocation>
</comment>
<evidence type="ECO:0000256" key="1">
    <source>
        <dbReference type="ARBA" id="ARBA00004123"/>
    </source>
</evidence>
<evidence type="ECO:0000259" key="8">
    <source>
        <dbReference type="SMART" id="SM00415"/>
    </source>
</evidence>
<reference evidence="9" key="1">
    <citation type="submission" date="2021-01" db="EMBL/GenBank/DDBJ databases">
        <authorList>
            <person name="Corre E."/>
            <person name="Pelletier E."/>
            <person name="Niang G."/>
            <person name="Scheremetjew M."/>
            <person name="Finn R."/>
            <person name="Kale V."/>
            <person name="Holt S."/>
            <person name="Cochrane G."/>
            <person name="Meng A."/>
            <person name="Brown T."/>
            <person name="Cohen L."/>
        </authorList>
    </citation>
    <scope>NUCLEOTIDE SEQUENCE</scope>
    <source>
        <strain evidence="9">B650</strain>
    </source>
</reference>
<keyword evidence="7" id="KW-0175">Coiled coil</keyword>
<evidence type="ECO:0000313" key="9">
    <source>
        <dbReference type="EMBL" id="CAD9592414.1"/>
    </source>
</evidence>
<gene>
    <name evidence="9" type="ORF">LDAN0321_LOCUS13867</name>
</gene>
<evidence type="ECO:0000256" key="4">
    <source>
        <dbReference type="ARBA" id="ARBA00023163"/>
    </source>
</evidence>